<gene>
    <name evidence="1" type="ORF">EIIOIEJP_00032</name>
</gene>
<dbReference type="EMBL" id="MT631655">
    <property type="protein sequence ID" value="QNO56425.1"/>
    <property type="molecule type" value="Genomic_DNA"/>
</dbReference>
<accession>A0A7G9Z841</accession>
<reference evidence="1" key="1">
    <citation type="submission" date="2020-06" db="EMBL/GenBank/DDBJ databases">
        <title>Unique genomic features of the anaerobic methanotrophic archaea.</title>
        <authorList>
            <person name="Chadwick G.L."/>
            <person name="Skennerton C.T."/>
            <person name="Laso-Perez R."/>
            <person name="Leu A.O."/>
            <person name="Speth D.R."/>
            <person name="Yu H."/>
            <person name="Morgan-Lang C."/>
            <person name="Hatzenpichler R."/>
            <person name="Goudeau D."/>
            <person name="Malmstrom R."/>
            <person name="Brazelton W.J."/>
            <person name="Woyke T."/>
            <person name="Hallam S.J."/>
            <person name="Tyson G.W."/>
            <person name="Wegener G."/>
            <person name="Boetius A."/>
            <person name="Orphan V."/>
        </authorList>
    </citation>
    <scope>NUCLEOTIDE SEQUENCE</scope>
</reference>
<dbReference type="SUPFAM" id="SSF46785">
    <property type="entry name" value="Winged helix' DNA-binding domain"/>
    <property type="match status" value="1"/>
</dbReference>
<proteinExistence type="predicted"/>
<dbReference type="InterPro" id="IPR036390">
    <property type="entry name" value="WH_DNA-bd_sf"/>
</dbReference>
<evidence type="ECO:0008006" key="2">
    <source>
        <dbReference type="Google" id="ProtNLM"/>
    </source>
</evidence>
<organism evidence="1">
    <name type="scientific">Candidatus Methanophaga sp. ANME-1 ERB7</name>
    <dbReference type="NCBI Taxonomy" id="2759913"/>
    <lineage>
        <taxon>Archaea</taxon>
        <taxon>Methanobacteriati</taxon>
        <taxon>Methanobacteriota</taxon>
        <taxon>Stenosarchaea group</taxon>
        <taxon>Methanomicrobia</taxon>
        <taxon>Candidatus Methanophagales</taxon>
        <taxon>Candidatus Methanophagaceae</taxon>
        <taxon>Candidatus Methanophaga</taxon>
    </lineage>
</organism>
<evidence type="ECO:0000313" key="1">
    <source>
        <dbReference type="EMBL" id="QNO56425.1"/>
    </source>
</evidence>
<sequence>MDGLGKIFGSNAQLIVLEHLITNRGMITYLSGIAEATGLSHSSVARVIEPLLDLNIVKEAKLGKQIRTFTLSEDNEVTKLVMQFYADLEKILGE</sequence>
<name>A0A7G9Z841_9EURY</name>
<dbReference type="AlphaFoldDB" id="A0A7G9Z841"/>
<protein>
    <recommendedName>
        <fullName evidence="2">HTH marR-type domain-containing protein</fullName>
    </recommendedName>
</protein>